<accession>A0A482V7D6</accession>
<dbReference type="InterPro" id="IPR001245">
    <property type="entry name" value="Ser-Thr/Tyr_kinase_cat_dom"/>
</dbReference>
<proteinExistence type="predicted"/>
<evidence type="ECO:0000313" key="4">
    <source>
        <dbReference type="Proteomes" id="UP000292052"/>
    </source>
</evidence>
<evidence type="ECO:0000313" key="3">
    <source>
        <dbReference type="EMBL" id="RZB39106.1"/>
    </source>
</evidence>
<dbReference type="EMBL" id="QDEB01131174">
    <property type="protein sequence ID" value="RZB39106.1"/>
    <property type="molecule type" value="Genomic_DNA"/>
</dbReference>
<sequence length="1219" mass="137990">EFKDSPVIASSTSNLDHGHINPVANGEFTIFTPLSPPHQNNNVFLANQQIITRTQEDYIFEDVDVSSWFNGTETDFPRIKLKYIKEIGKGWFGRVVEGAAQDIDSEQKWTPVVVRILEATASSRERVVFLHDAAVYRCGIHQNILKLFGRCLDTIPLLLLQEYCPQGDLKDYLRQNKPTADKLLSTEYPLVWCCQLSSALKHLHDNRLTHPDLAARNCQLTSNLILKLGDYGLAVFQYPEDYYQGAPGVPVRWCAPESLSYTSTTIQPKQVTLEANIWSLAVTMWEICECGEQPYSSLSDDEVLSQVLGSQNVRLTRPKYQVLYTDYIFRLMQLCWTSSESRPAVAQINLMLGDLLQVYKNTTSTQTDSSVSMKDFDKRWESFKPNSIVKTDNHIADSTEIDLDDSEIVSSKPLSPSLNNLHGSLDNLLVDSSESQMESWLENVATKTGDMSYVRGLSDAIKDLDNAIALENSTSSDSSHQQSPTPEHIKNNSKIEFKLGPLISKSKAPDSPNQNDSLTDSLLFIQRTSSESETEEENWKKKIERGAYSEKVRQKSRSVADLMILTHIDHSESESETPLPSLDYRTNYKNVRYVPKQNLENASLMFGSEGNLLNVQETFQEELKKLQEERRDSLLFVPENRSQSNSSENLLNDSAGDEPLDANVSRNIVSSSVSNKSYLEDSPSKRILQELNSTSEIKPANQVFNVFNVTIDKFNPVQLNSSKLNEFIHFKDDECIIRQTCNDVHEVPKLSDIIRSNSEVINYVSNTNTFDYVDKSLSDDECENSEVMYDSGVEGDRMESTESLKNATEERPQDLKENPIENELEIKNDITKIENISDSSTVQNLHITTLNEPHEETMVIKSNETFEVPKLVDLIQNNDELMDYIIARYETESIGKSNDSLDSLETCTDKETEHFEKNSITKTKEFLADEVKNYEIREPAVMFDLSENQDQAMPNSLTHSSVFTSTPFSKRSLQELTSTLPHQNGYSSLNLFKDSGREQKGLENNSALYSLETWDNFLGKALDQNESQENELFDSFSSEPQSLLFIENDILADDVKSEDSESQETHQDRTYVCDEKKNSTFAIDPNTVDINDTNLEVDFSSKREDNGDRGSWENNGGGWFLHPQTNNDLSGELTVSSNADTDSYVGFNVDDEIMAAIRNELLNKLPQAQGGSNGIVHDEEEWDSVERNEVFLRYNVYNTPLSPIPEESLIEDNSCEHTP</sequence>
<feature type="compositionally biased region" description="Low complexity" evidence="1">
    <location>
        <begin position="473"/>
        <end position="486"/>
    </location>
</feature>
<organism evidence="3 4">
    <name type="scientific">Asbolus verrucosus</name>
    <name type="common">Desert ironclad beetle</name>
    <dbReference type="NCBI Taxonomy" id="1661398"/>
    <lineage>
        <taxon>Eukaryota</taxon>
        <taxon>Metazoa</taxon>
        <taxon>Ecdysozoa</taxon>
        <taxon>Arthropoda</taxon>
        <taxon>Hexapoda</taxon>
        <taxon>Insecta</taxon>
        <taxon>Pterygota</taxon>
        <taxon>Neoptera</taxon>
        <taxon>Endopterygota</taxon>
        <taxon>Coleoptera</taxon>
        <taxon>Polyphaga</taxon>
        <taxon>Cucujiformia</taxon>
        <taxon>Tenebrionidae</taxon>
        <taxon>Pimeliinae</taxon>
        <taxon>Asbolus</taxon>
    </lineage>
</organism>
<dbReference type="Gene3D" id="1.10.510.10">
    <property type="entry name" value="Transferase(Phosphotransferase) domain 1"/>
    <property type="match status" value="1"/>
</dbReference>
<reference evidence="3 4" key="1">
    <citation type="submission" date="2017-03" db="EMBL/GenBank/DDBJ databases">
        <title>Genome of the blue death feigning beetle - Asbolus verrucosus.</title>
        <authorList>
            <person name="Rider S.D."/>
        </authorList>
    </citation>
    <scope>NUCLEOTIDE SEQUENCE [LARGE SCALE GENOMIC DNA]</scope>
    <source>
        <strain evidence="3">Butters</strain>
        <tissue evidence="3">Head and leg muscle</tissue>
    </source>
</reference>
<dbReference type="OrthoDB" id="5973359at2759"/>
<feature type="compositionally biased region" description="Polar residues" evidence="1">
    <location>
        <begin position="640"/>
        <end position="652"/>
    </location>
</feature>
<evidence type="ECO:0000256" key="1">
    <source>
        <dbReference type="SAM" id="MobiDB-lite"/>
    </source>
</evidence>
<feature type="non-terminal residue" evidence="3">
    <location>
        <position position="1"/>
    </location>
</feature>
<feature type="region of interest" description="Disordered" evidence="1">
    <location>
        <begin position="472"/>
        <end position="494"/>
    </location>
</feature>
<evidence type="ECO:0000259" key="2">
    <source>
        <dbReference type="PROSITE" id="PS50011"/>
    </source>
</evidence>
<feature type="region of interest" description="Disordered" evidence="1">
    <location>
        <begin position="635"/>
        <end position="658"/>
    </location>
</feature>
<name>A0A482V7D6_ASBVE</name>
<dbReference type="PRINTS" id="PR00109">
    <property type="entry name" value="TYRKINASE"/>
</dbReference>
<feature type="domain" description="Protein kinase" evidence="2">
    <location>
        <begin position="81"/>
        <end position="352"/>
    </location>
</feature>
<dbReference type="SUPFAM" id="SSF56112">
    <property type="entry name" value="Protein kinase-like (PK-like)"/>
    <property type="match status" value="1"/>
</dbReference>
<dbReference type="Gene3D" id="3.30.200.20">
    <property type="entry name" value="Phosphorylase Kinase, domain 1"/>
    <property type="match status" value="1"/>
</dbReference>
<feature type="non-terminal residue" evidence="3">
    <location>
        <position position="1219"/>
    </location>
</feature>
<dbReference type="InterPro" id="IPR011009">
    <property type="entry name" value="Kinase-like_dom_sf"/>
</dbReference>
<dbReference type="AlphaFoldDB" id="A0A482V7D6"/>
<dbReference type="STRING" id="1661398.A0A482V7D6"/>
<keyword evidence="4" id="KW-1185">Reference proteome</keyword>
<dbReference type="GO" id="GO:0005524">
    <property type="term" value="F:ATP binding"/>
    <property type="evidence" value="ECO:0007669"/>
    <property type="project" value="InterPro"/>
</dbReference>
<dbReference type="Pfam" id="PF07714">
    <property type="entry name" value="PK_Tyr_Ser-Thr"/>
    <property type="match status" value="1"/>
</dbReference>
<dbReference type="PANTHER" id="PTHR24417">
    <property type="entry name" value="SERINE/THREONINE-PROTEIN KINASE LMTK1"/>
    <property type="match status" value="1"/>
</dbReference>
<dbReference type="InterPro" id="IPR000719">
    <property type="entry name" value="Prot_kinase_dom"/>
</dbReference>
<comment type="caution">
    <text evidence="3">The sequence shown here is derived from an EMBL/GenBank/DDBJ whole genome shotgun (WGS) entry which is preliminary data.</text>
</comment>
<feature type="region of interest" description="Disordered" evidence="1">
    <location>
        <begin position="794"/>
        <end position="813"/>
    </location>
</feature>
<dbReference type="Proteomes" id="UP000292052">
    <property type="component" value="Unassembled WGS sequence"/>
</dbReference>
<dbReference type="PROSITE" id="PS50011">
    <property type="entry name" value="PROTEIN_KINASE_DOM"/>
    <property type="match status" value="1"/>
</dbReference>
<protein>
    <recommendedName>
        <fullName evidence="2">Protein kinase domain-containing protein</fullName>
    </recommendedName>
</protein>
<dbReference type="PANTHER" id="PTHR24417:SF7">
    <property type="entry name" value="CHROMATIN MODIFICATION-RELATED PROTEIN EAF1"/>
    <property type="match status" value="1"/>
</dbReference>
<gene>
    <name evidence="3" type="ORF">BDFB_009718</name>
</gene>
<dbReference type="GO" id="GO:0004672">
    <property type="term" value="F:protein kinase activity"/>
    <property type="evidence" value="ECO:0007669"/>
    <property type="project" value="InterPro"/>
</dbReference>